<protein>
    <submittedName>
        <fullName evidence="1">Uncharacterized protein</fullName>
    </submittedName>
</protein>
<reference evidence="1" key="1">
    <citation type="submission" date="2023-07" db="EMBL/GenBank/DDBJ databases">
        <authorList>
            <person name="Pelsma A.J. K."/>
        </authorList>
    </citation>
    <scope>NUCLEOTIDE SEQUENCE</scope>
</reference>
<name>A0AA48M107_9ZZZZ</name>
<sequence length="226" mass="25158">MLGEIFADVSFESPLVTNEFARPLVEFWSRLEGTIHPEDVQAAKYAPEVLNFDYPPPAFVGDIFNARIFILMGNGGYDRSVTPSEFSADGSEDVYRARLSCPSAAGRGWTAPYYLDRPDIGDWLTSGTAAVVNALAYRSEETTPAVRRFADKMPSVHFHRRWLRGDLLSAAAAGRVRVVVHRPGLWQPAEEVSRSRNILVLSGTAPRQKLLSHEVRRWVSLPPDCA</sequence>
<organism evidence="1">
    <name type="scientific">freshwater sediment metagenome</name>
    <dbReference type="NCBI Taxonomy" id="556182"/>
    <lineage>
        <taxon>unclassified sequences</taxon>
        <taxon>metagenomes</taxon>
        <taxon>ecological metagenomes</taxon>
    </lineage>
</organism>
<evidence type="ECO:0000313" key="1">
    <source>
        <dbReference type="EMBL" id="CAJ0877610.1"/>
    </source>
</evidence>
<dbReference type="EMBL" id="OY288114">
    <property type="protein sequence ID" value="CAJ0877610.1"/>
    <property type="molecule type" value="Genomic_DNA"/>
</dbReference>
<dbReference type="AlphaFoldDB" id="A0AA48M107"/>
<gene>
    <name evidence="1" type="ORF">AMST5_02894</name>
</gene>
<proteinExistence type="predicted"/>
<accession>A0AA48M107</accession>